<accession>A0A1T2L3C4</accession>
<comment type="caution">
    <text evidence="2">The sequence shown here is derived from an EMBL/GenBank/DDBJ whole genome shotgun (WGS) entry which is preliminary data.</text>
</comment>
<dbReference type="RefSeq" id="WP_078484231.1">
    <property type="nucleotide sequence ID" value="NZ_MPRL01000051.1"/>
</dbReference>
<sequence>MSNIQITNNTKLPIHVATSWANIVQEFINDVEPGDTVNLPAAGFGWQDLSIVTGTPENKINHNNDWSAVLGLGGAVLGGLGTIAGVCLLPFSGGASTGIIAAGAAATGASVISLSAGTAVMIGEFQVHPVHITALWGPDGYTVNVDGGDIIGELNENKEFVINDVKPIKAHWTNKTSGTKGTVTSHKK</sequence>
<organism evidence="2 3">
    <name type="scientific">Solemya pervernicosa gill symbiont</name>
    <dbReference type="NCBI Taxonomy" id="642797"/>
    <lineage>
        <taxon>Bacteria</taxon>
        <taxon>Pseudomonadati</taxon>
        <taxon>Pseudomonadota</taxon>
        <taxon>Gammaproteobacteria</taxon>
        <taxon>sulfur-oxidizing symbionts</taxon>
    </lineage>
</organism>
<evidence type="ECO:0000313" key="3">
    <source>
        <dbReference type="Proteomes" id="UP000191110"/>
    </source>
</evidence>
<feature type="transmembrane region" description="Helical" evidence="1">
    <location>
        <begin position="97"/>
        <end position="122"/>
    </location>
</feature>
<keyword evidence="1" id="KW-0472">Membrane</keyword>
<evidence type="ECO:0000313" key="2">
    <source>
        <dbReference type="EMBL" id="OOZ39436.1"/>
    </source>
</evidence>
<dbReference type="Proteomes" id="UP000191110">
    <property type="component" value="Unassembled WGS sequence"/>
</dbReference>
<dbReference type="EMBL" id="MPRL01000051">
    <property type="protein sequence ID" value="OOZ39436.1"/>
    <property type="molecule type" value="Genomic_DNA"/>
</dbReference>
<proteinExistence type="predicted"/>
<reference evidence="2 3" key="1">
    <citation type="submission" date="2016-11" db="EMBL/GenBank/DDBJ databases">
        <title>Mixed transmission modes and dynamic genome evolution in an obligate animal-bacterial symbiosis.</title>
        <authorList>
            <person name="Russell S.L."/>
            <person name="Corbett-Detig R.B."/>
            <person name="Cavanaugh C.M."/>
        </authorList>
    </citation>
    <scope>NUCLEOTIDE SEQUENCE [LARGE SCALE GENOMIC DNA]</scope>
    <source>
        <strain evidence="2">Sveles-Q1</strain>
    </source>
</reference>
<keyword evidence="1" id="KW-0812">Transmembrane</keyword>
<dbReference type="AlphaFoldDB" id="A0A1T2L3C4"/>
<evidence type="ECO:0000256" key="1">
    <source>
        <dbReference type="SAM" id="Phobius"/>
    </source>
</evidence>
<keyword evidence="3" id="KW-1185">Reference proteome</keyword>
<name>A0A1T2L3C4_9GAMM</name>
<keyword evidence="1" id="KW-1133">Transmembrane helix</keyword>
<protein>
    <submittedName>
        <fullName evidence="2">Uncharacterized protein</fullName>
    </submittedName>
</protein>
<feature type="transmembrane region" description="Helical" evidence="1">
    <location>
        <begin position="68"/>
        <end position="91"/>
    </location>
</feature>
<gene>
    <name evidence="2" type="ORF">BOW53_11525</name>
</gene>
<dbReference type="OrthoDB" id="7063490at2"/>